<accession>A0A2D3NYK4</accession>
<dbReference type="EMBL" id="CP024699">
    <property type="protein sequence ID" value="ATV60086.1"/>
    <property type="molecule type" value="Genomic_DNA"/>
</dbReference>
<organism evidence="1 2">
    <name type="scientific">Fusobacterium pseudoperiodonticum</name>
    <dbReference type="NCBI Taxonomy" id="2663009"/>
    <lineage>
        <taxon>Bacteria</taxon>
        <taxon>Fusobacteriati</taxon>
        <taxon>Fusobacteriota</taxon>
        <taxon>Fusobacteriia</taxon>
        <taxon>Fusobacteriales</taxon>
        <taxon>Fusobacteriaceae</taxon>
        <taxon>Fusobacterium</taxon>
    </lineage>
</organism>
<reference evidence="1 2" key="1">
    <citation type="submission" date="2017-11" db="EMBL/GenBank/DDBJ databases">
        <title>Genome sequencing of Fusobacterium periodonticum KCOM 1261.</title>
        <authorList>
            <person name="Kook J.-K."/>
            <person name="Park S.-N."/>
            <person name="Lim Y.K."/>
        </authorList>
    </citation>
    <scope>NUCLEOTIDE SEQUENCE [LARGE SCALE GENOMIC DNA]</scope>
    <source>
        <strain evidence="1 2">KCOM 1261</strain>
    </source>
</reference>
<proteinExistence type="predicted"/>
<evidence type="ECO:0000313" key="1">
    <source>
        <dbReference type="EMBL" id="ATV60086.1"/>
    </source>
</evidence>
<dbReference type="RefSeq" id="WP_100025354.1">
    <property type="nucleotide sequence ID" value="NZ_CP024699.1"/>
</dbReference>
<dbReference type="AlphaFoldDB" id="A0A2D3NYK4"/>
<name>A0A2D3NYK4_9FUSO</name>
<gene>
    <name evidence="1" type="ORF">CTM72_10400</name>
</gene>
<dbReference type="Proteomes" id="UP000230056">
    <property type="component" value="Chromosome"/>
</dbReference>
<protein>
    <submittedName>
        <fullName evidence="1">Uncharacterized protein</fullName>
    </submittedName>
</protein>
<sequence length="180" mass="21278">MERIVYIRGKFKGTNKEMKEAYLYAKEMMTKYDLQPQYIGVIATEGWTGDKILTIKRKEKQLLEDLEKNKKIESIEVITKEMERKEIIDNKSYFLIDKEDGVIVFWTNTNIEKVNFEEILEKMKKYVEPGIEEICDWESGSSPIVYVYEGEKVLERTGKFQDKITIIYKKVTPLDIPIKV</sequence>
<evidence type="ECO:0000313" key="2">
    <source>
        <dbReference type="Proteomes" id="UP000230056"/>
    </source>
</evidence>